<dbReference type="GO" id="GO:0009626">
    <property type="term" value="P:plant-type hypersensitive response"/>
    <property type="evidence" value="ECO:0007669"/>
    <property type="project" value="TreeGrafter"/>
</dbReference>
<accession>A0A8X7S5L2</accession>
<dbReference type="EMBL" id="JAAMPC010000008">
    <property type="protein sequence ID" value="KAG2297939.1"/>
    <property type="molecule type" value="Genomic_DNA"/>
</dbReference>
<dbReference type="Proteomes" id="UP000886595">
    <property type="component" value="Unassembled WGS sequence"/>
</dbReference>
<gene>
    <name evidence="2" type="ORF">Bca52824_034411</name>
</gene>
<evidence type="ECO:0000313" key="2">
    <source>
        <dbReference type="EMBL" id="KAG2297939.1"/>
    </source>
</evidence>
<comment type="caution">
    <text evidence="2">The sequence shown here is derived from an EMBL/GenBank/DDBJ whole genome shotgun (WGS) entry which is preliminary data.</text>
</comment>
<dbReference type="AlphaFoldDB" id="A0A8X7S5L2"/>
<dbReference type="PANTHER" id="PTHR33199:SF4">
    <property type="entry name" value="OS02G0736300 PROTEIN"/>
    <property type="match status" value="1"/>
</dbReference>
<sequence length="72" mass="7866">MFLYIETMGGTHVITGVSVGGQDVVVVRQDKSSDLGTDLLRHHLHDLGDQLFTGTCLISSHRPNKANHHSQS</sequence>
<proteinExistence type="predicted"/>
<keyword evidence="3" id="KW-1185">Reference proteome</keyword>
<dbReference type="Pfam" id="PF01823">
    <property type="entry name" value="MACPF"/>
    <property type="match status" value="1"/>
</dbReference>
<dbReference type="GO" id="GO:2000031">
    <property type="term" value="P:regulation of salicylic acid mediated signaling pathway"/>
    <property type="evidence" value="ECO:0007669"/>
    <property type="project" value="InterPro"/>
</dbReference>
<evidence type="ECO:0000259" key="1">
    <source>
        <dbReference type="Pfam" id="PF01823"/>
    </source>
</evidence>
<organism evidence="2 3">
    <name type="scientific">Brassica carinata</name>
    <name type="common">Ethiopian mustard</name>
    <name type="synonym">Abyssinian cabbage</name>
    <dbReference type="NCBI Taxonomy" id="52824"/>
    <lineage>
        <taxon>Eukaryota</taxon>
        <taxon>Viridiplantae</taxon>
        <taxon>Streptophyta</taxon>
        <taxon>Embryophyta</taxon>
        <taxon>Tracheophyta</taxon>
        <taxon>Spermatophyta</taxon>
        <taxon>Magnoliopsida</taxon>
        <taxon>eudicotyledons</taxon>
        <taxon>Gunneridae</taxon>
        <taxon>Pentapetalae</taxon>
        <taxon>rosids</taxon>
        <taxon>malvids</taxon>
        <taxon>Brassicales</taxon>
        <taxon>Brassicaceae</taxon>
        <taxon>Brassiceae</taxon>
        <taxon>Brassica</taxon>
    </lineage>
</organism>
<feature type="domain" description="MACPF" evidence="1">
    <location>
        <begin position="10"/>
        <end position="33"/>
    </location>
</feature>
<evidence type="ECO:0000313" key="3">
    <source>
        <dbReference type="Proteomes" id="UP000886595"/>
    </source>
</evidence>
<name>A0A8X7S5L2_BRACI</name>
<protein>
    <recommendedName>
        <fullName evidence="1">MACPF domain-containing protein</fullName>
    </recommendedName>
</protein>
<dbReference type="GO" id="GO:0005886">
    <property type="term" value="C:plasma membrane"/>
    <property type="evidence" value="ECO:0007669"/>
    <property type="project" value="TreeGrafter"/>
</dbReference>
<dbReference type="PANTHER" id="PTHR33199">
    <property type="entry name" value="MACPF DOMAIN-CONTAINING PROTEIN CAD1"/>
    <property type="match status" value="1"/>
</dbReference>
<dbReference type="InterPro" id="IPR044663">
    <property type="entry name" value="CAD1/NSL1-like"/>
</dbReference>
<dbReference type="InterPro" id="IPR020864">
    <property type="entry name" value="MACPF"/>
</dbReference>
<reference evidence="2 3" key="1">
    <citation type="submission" date="2020-02" db="EMBL/GenBank/DDBJ databases">
        <authorList>
            <person name="Ma Q."/>
            <person name="Huang Y."/>
            <person name="Song X."/>
            <person name="Pei D."/>
        </authorList>
    </citation>
    <scope>NUCLEOTIDE SEQUENCE [LARGE SCALE GENOMIC DNA]</scope>
    <source>
        <strain evidence="2">Sxm20200214</strain>
        <tissue evidence="2">Leaf</tissue>
    </source>
</reference>